<keyword evidence="2" id="KW-0732">Signal</keyword>
<accession>A0ABP6CGU5</accession>
<feature type="compositionally biased region" description="Basic and acidic residues" evidence="1">
    <location>
        <begin position="69"/>
        <end position="83"/>
    </location>
</feature>
<reference evidence="4" key="1">
    <citation type="journal article" date="2019" name="Int. J. Syst. Evol. Microbiol.">
        <title>The Global Catalogue of Microorganisms (GCM) 10K type strain sequencing project: providing services to taxonomists for standard genome sequencing and annotation.</title>
        <authorList>
            <consortium name="The Broad Institute Genomics Platform"/>
            <consortium name="The Broad Institute Genome Sequencing Center for Infectious Disease"/>
            <person name="Wu L."/>
            <person name="Ma J."/>
        </authorList>
    </citation>
    <scope>NUCLEOTIDE SEQUENCE [LARGE SCALE GENOMIC DNA]</scope>
    <source>
        <strain evidence="4">JCM 16373</strain>
    </source>
</reference>
<dbReference type="Proteomes" id="UP001501447">
    <property type="component" value="Unassembled WGS sequence"/>
</dbReference>
<feature type="region of interest" description="Disordered" evidence="1">
    <location>
        <begin position="35"/>
        <end position="120"/>
    </location>
</feature>
<evidence type="ECO:0000313" key="4">
    <source>
        <dbReference type="Proteomes" id="UP001501447"/>
    </source>
</evidence>
<evidence type="ECO:0000256" key="2">
    <source>
        <dbReference type="SAM" id="SignalP"/>
    </source>
</evidence>
<name>A0ABP6CGU5_9ACTN</name>
<organism evidence="3 4">
    <name type="scientific">Streptomyces axinellae</name>
    <dbReference type="NCBI Taxonomy" id="552788"/>
    <lineage>
        <taxon>Bacteria</taxon>
        <taxon>Bacillati</taxon>
        <taxon>Actinomycetota</taxon>
        <taxon>Actinomycetes</taxon>
        <taxon>Kitasatosporales</taxon>
        <taxon>Streptomycetaceae</taxon>
        <taxon>Streptomyces</taxon>
    </lineage>
</organism>
<evidence type="ECO:0008006" key="5">
    <source>
        <dbReference type="Google" id="ProtNLM"/>
    </source>
</evidence>
<evidence type="ECO:0000256" key="1">
    <source>
        <dbReference type="SAM" id="MobiDB-lite"/>
    </source>
</evidence>
<feature type="compositionally biased region" description="Low complexity" evidence="1">
    <location>
        <begin position="40"/>
        <end position="58"/>
    </location>
</feature>
<comment type="caution">
    <text evidence="3">The sequence shown here is derived from an EMBL/GenBank/DDBJ whole genome shotgun (WGS) entry which is preliminary data.</text>
</comment>
<feature type="region of interest" description="Disordered" evidence="1">
    <location>
        <begin position="176"/>
        <end position="199"/>
    </location>
</feature>
<feature type="signal peptide" evidence="2">
    <location>
        <begin position="1"/>
        <end position="23"/>
    </location>
</feature>
<evidence type="ECO:0000313" key="3">
    <source>
        <dbReference type="EMBL" id="GAA2611450.1"/>
    </source>
</evidence>
<dbReference type="RefSeq" id="WP_344565449.1">
    <property type="nucleotide sequence ID" value="NZ_BAAARJ010000007.1"/>
</dbReference>
<dbReference type="EMBL" id="BAAARJ010000007">
    <property type="protein sequence ID" value="GAA2611450.1"/>
    <property type="molecule type" value="Genomic_DNA"/>
</dbReference>
<gene>
    <name evidence="3" type="ORF">GCM10009863_26340</name>
</gene>
<feature type="chain" id="PRO_5045588839" description="Serine/threonine protein kinase" evidence="2">
    <location>
        <begin position="24"/>
        <end position="226"/>
    </location>
</feature>
<proteinExistence type="predicted"/>
<sequence>MHQPQQRASRLRVVALASTVALAVALPLAAAVAGEDARLASRASEAARAGLSGAERGSGPAGEAGRGPSDARGEDASGRDDGKPPAGADVPELADRSGGRGARPAASSCGPETASPEGVEAQTCVLAEDGDTWARTYYRNATNSQLPAVLTLMRPDGRNLQVHCTLPAADEPGICETPRHSGGRAGGSADDEAGEGLYSAVAEVASADGERRLLRSGSNSPGQTRS</sequence>
<keyword evidence="4" id="KW-1185">Reference proteome</keyword>
<protein>
    <recommendedName>
        <fullName evidence="5">Serine/threonine protein kinase</fullName>
    </recommendedName>
</protein>